<evidence type="ECO:0000256" key="1">
    <source>
        <dbReference type="ARBA" id="ARBA00001946"/>
    </source>
</evidence>
<dbReference type="Gene3D" id="1.10.600.10">
    <property type="entry name" value="Farnesyl Diphosphate Synthase"/>
    <property type="match status" value="1"/>
</dbReference>
<dbReference type="EMBL" id="QFFN01000003">
    <property type="protein sequence ID" value="PWG60425.1"/>
    <property type="molecule type" value="Genomic_DNA"/>
</dbReference>
<evidence type="ECO:0000256" key="3">
    <source>
        <dbReference type="ARBA" id="ARBA00022679"/>
    </source>
</evidence>
<keyword evidence="5" id="KW-0460">Magnesium</keyword>
<dbReference type="Pfam" id="PF00348">
    <property type="entry name" value="polyprenyl_synt"/>
    <property type="match status" value="1"/>
</dbReference>
<keyword evidence="3 6" id="KW-0808">Transferase</keyword>
<evidence type="ECO:0000256" key="2">
    <source>
        <dbReference type="ARBA" id="ARBA00006706"/>
    </source>
</evidence>
<comment type="similarity">
    <text evidence="2 6">Belongs to the FPP/GGPP synthase family.</text>
</comment>
<reference evidence="7 8" key="1">
    <citation type="journal article" date="2018" name="Int. J. Syst. Evol. Microbiol.">
        <title>Bifidobacterium catulorum sp. nov., a novel taxon from the faeces of the baby common marmoset (Callithrix jacchus).</title>
        <authorList>
            <person name="Modesto M."/>
            <person name="Michelini S."/>
            <person name="Oki K."/>
            <person name="Biavati B."/>
            <person name="Watanabe K."/>
            <person name="Mattarelli P."/>
        </authorList>
    </citation>
    <scope>NUCLEOTIDE SEQUENCE [LARGE SCALE GENOMIC DNA]</scope>
    <source>
        <strain evidence="7 8">MRM 8.19</strain>
    </source>
</reference>
<organism evidence="7 8">
    <name type="scientific">Bifidobacterium catulorum</name>
    <dbReference type="NCBI Taxonomy" id="1630173"/>
    <lineage>
        <taxon>Bacteria</taxon>
        <taxon>Bacillati</taxon>
        <taxon>Actinomycetota</taxon>
        <taxon>Actinomycetes</taxon>
        <taxon>Bifidobacteriales</taxon>
        <taxon>Bifidobacteriaceae</taxon>
        <taxon>Bifidobacterium</taxon>
    </lineage>
</organism>
<dbReference type="GO" id="GO:0004659">
    <property type="term" value="F:prenyltransferase activity"/>
    <property type="evidence" value="ECO:0007669"/>
    <property type="project" value="InterPro"/>
</dbReference>
<evidence type="ECO:0000313" key="8">
    <source>
        <dbReference type="Proteomes" id="UP000245753"/>
    </source>
</evidence>
<dbReference type="PROSITE" id="PS00444">
    <property type="entry name" value="POLYPRENYL_SYNTHASE_2"/>
    <property type="match status" value="1"/>
</dbReference>
<keyword evidence="8" id="KW-1185">Reference proteome</keyword>
<dbReference type="InterPro" id="IPR000092">
    <property type="entry name" value="Polyprenyl_synt"/>
</dbReference>
<dbReference type="PROSITE" id="PS00723">
    <property type="entry name" value="POLYPRENYL_SYNTHASE_1"/>
    <property type="match status" value="1"/>
</dbReference>
<evidence type="ECO:0000313" key="7">
    <source>
        <dbReference type="EMBL" id="PWG60425.1"/>
    </source>
</evidence>
<evidence type="ECO:0000256" key="5">
    <source>
        <dbReference type="ARBA" id="ARBA00022842"/>
    </source>
</evidence>
<dbReference type="SFLD" id="SFLDS00005">
    <property type="entry name" value="Isoprenoid_Synthase_Type_I"/>
    <property type="match status" value="1"/>
</dbReference>
<dbReference type="InterPro" id="IPR008949">
    <property type="entry name" value="Isoprenoid_synthase_dom_sf"/>
</dbReference>
<proteinExistence type="inferred from homology"/>
<dbReference type="InterPro" id="IPR033749">
    <property type="entry name" value="Polyprenyl_synt_CS"/>
</dbReference>
<name>A0A2U2MUC1_9BIFI</name>
<dbReference type="SUPFAM" id="SSF48576">
    <property type="entry name" value="Terpenoid synthases"/>
    <property type="match status" value="1"/>
</dbReference>
<dbReference type="GO" id="GO:0046872">
    <property type="term" value="F:metal ion binding"/>
    <property type="evidence" value="ECO:0007669"/>
    <property type="project" value="UniProtKB-KW"/>
</dbReference>
<evidence type="ECO:0000256" key="6">
    <source>
        <dbReference type="RuleBase" id="RU004466"/>
    </source>
</evidence>
<dbReference type="CDD" id="cd00685">
    <property type="entry name" value="Trans_IPPS_HT"/>
    <property type="match status" value="1"/>
</dbReference>
<dbReference type="PANTHER" id="PTHR12001">
    <property type="entry name" value="GERANYLGERANYL PYROPHOSPHATE SYNTHASE"/>
    <property type="match status" value="1"/>
</dbReference>
<sequence>MLTNVVFRCGRAVRRPPGTGGRHRPGARRCQHRFIIVSSMNVQDPLMTTRDRIERRIEELVVRLLDTHSEDLGSATSERLCRAVADQALVSSQGGKRLRALLLLTFHDVLRGPVDTDDAEARGALDTACAIEVFQTAALVHDDIIDDADVRRGRPAAHKALESFCAGHSPTPMGSDAASIGNGLGIMLGDLLATASVAIVNEATAPMANHGWMLDRFLAMHRDVEIGQVMDLAAERMPLDSPAALASNALAVSRWKTASYTTVAPIELALLAAGLDPTVCRGAAREIGVPLGTAFQLADDLLDVIADPAVTGKPVGGDIREGKRTVLLADALDAFDGSLPSEAAFLRERFSAPRRDDDDVARIIDAFVASGAVDRSKDRIARLWDRTRDAITDTSAKLGLSPDSTETLRSMCARFIPGALHVEISPA</sequence>
<dbReference type="AlphaFoldDB" id="A0A2U2MUC1"/>
<accession>A0A2U2MUC1</accession>
<dbReference type="Proteomes" id="UP000245753">
    <property type="component" value="Unassembled WGS sequence"/>
</dbReference>
<keyword evidence="4" id="KW-0479">Metal-binding</keyword>
<comment type="caution">
    <text evidence="7">The sequence shown here is derived from an EMBL/GenBank/DDBJ whole genome shotgun (WGS) entry which is preliminary data.</text>
</comment>
<protein>
    <submittedName>
        <fullName evidence="7">Serralysin</fullName>
    </submittedName>
</protein>
<comment type="cofactor">
    <cofactor evidence="1">
        <name>Mg(2+)</name>
        <dbReference type="ChEBI" id="CHEBI:18420"/>
    </cofactor>
</comment>
<dbReference type="GO" id="GO:0008299">
    <property type="term" value="P:isoprenoid biosynthetic process"/>
    <property type="evidence" value="ECO:0007669"/>
    <property type="project" value="InterPro"/>
</dbReference>
<gene>
    <name evidence="7" type="ORF">DF200_02155</name>
</gene>
<evidence type="ECO:0000256" key="4">
    <source>
        <dbReference type="ARBA" id="ARBA00022723"/>
    </source>
</evidence>
<dbReference type="PANTHER" id="PTHR12001:SF85">
    <property type="entry name" value="SHORT CHAIN ISOPRENYL DIPHOSPHATE SYNTHASE"/>
    <property type="match status" value="1"/>
</dbReference>